<dbReference type="PANTHER" id="PTHR21717:SF70">
    <property type="entry name" value="TELOMERE REPEAT-BINDING PROTEIN 2-RELATED"/>
    <property type="match status" value="1"/>
</dbReference>
<evidence type="ECO:0000313" key="5">
    <source>
        <dbReference type="Proteomes" id="UP000228380"/>
    </source>
</evidence>
<dbReference type="GeneID" id="103704166"/>
<proteinExistence type="predicted"/>
<evidence type="ECO:0000259" key="3">
    <source>
        <dbReference type="PROSITE" id="PS50090"/>
    </source>
</evidence>
<keyword evidence="1" id="KW-0238">DNA-binding</keyword>
<protein>
    <submittedName>
        <fullName evidence="6 7">Telomere repeat-binding protein 1 isoform X1</fullName>
    </submittedName>
</protein>
<dbReference type="KEGG" id="pda:103704166"/>
<feature type="domain" description="Myb-like" evidence="3">
    <location>
        <begin position="584"/>
        <end position="639"/>
    </location>
</feature>
<sequence>MVFKKRLEYSFNGYHVPAMPQIPKSAKRKRSVRRKVVDGQMCAFDLLAAVAGKILERENSSTLHSILGNSNQNVKQGQLEEEKQLDEKKLCQDEAFDQVRCKEISSAPELPIQRQIAHTLKEHSQISKATASGSTFVVVKSDVLNQDIYTGDFAANGSKEALGYSLGTTAKNCCTESYSPGSAESCEAEFMDGIKTRFVSEQHEAEAAVVKNIQHSWSSDNPVELDAKPPALASSDSSIEVPLHGHHIPRISSFLICRDDTELIVDRDDDENSSGCTHPRTITSKALKPQYHKIRKLFSKTDLDMKPAFHSLKFCYTRRRTQRYSFKRKKVFEHRSMSLSDGGTSSKGLCNSSEKEINYKTNNLHAALHGGNGTSSPASGQMSSYKSENFHVKLSIKSFNVPELFIEISETATVGLLKRTIMEAATAILGGGLRVGVLLQGKKVRDDNKTLLQAGISNVDKLDNLGFMLEPKSAGASSPVTSPEYPHTHCPCDAIEPLARHPAASPAPVTEIFNASPEPPVTSALHFPESDHDSVHSPVDTKLVNKPAAAAATSNSRALVPVPAMSIDAVSMVPLHKPRRSEFVQRRIRRPFSVSEVEALVEAVEKLGTGRWRDVKLQAFDNAKHRTYVDMKDKWKTLVHTAKISPRQRRGEPVPQELLDRVLAAHGYWSQRQAKLQVKPPLADACMLV</sequence>
<dbReference type="InterPro" id="IPR031105">
    <property type="entry name" value="TRP_plant"/>
</dbReference>
<dbReference type="SUPFAM" id="SSF54236">
    <property type="entry name" value="Ubiquitin-like"/>
    <property type="match status" value="1"/>
</dbReference>
<evidence type="ECO:0000259" key="4">
    <source>
        <dbReference type="PROSITE" id="PS51294"/>
    </source>
</evidence>
<evidence type="ECO:0000313" key="6">
    <source>
        <dbReference type="RefSeq" id="XP_038980973.1"/>
    </source>
</evidence>
<dbReference type="InterPro" id="IPR029071">
    <property type="entry name" value="Ubiquitin-like_domsf"/>
</dbReference>
<dbReference type="RefSeq" id="XP_038980974.1">
    <property type="nucleotide sequence ID" value="XM_039125046.1"/>
</dbReference>
<evidence type="ECO:0000313" key="7">
    <source>
        <dbReference type="RefSeq" id="XP_038980974.1"/>
    </source>
</evidence>
<evidence type="ECO:0000259" key="2">
    <source>
        <dbReference type="PROSITE" id="PS50053"/>
    </source>
</evidence>
<dbReference type="Gene3D" id="1.10.246.220">
    <property type="match status" value="1"/>
</dbReference>
<dbReference type="PANTHER" id="PTHR21717">
    <property type="entry name" value="TELOMERIC REPEAT BINDING PROTEIN"/>
    <property type="match status" value="1"/>
</dbReference>
<dbReference type="RefSeq" id="XP_038980973.1">
    <property type="nucleotide sequence ID" value="XM_039125045.1"/>
</dbReference>
<dbReference type="InterPro" id="IPR057625">
    <property type="entry name" value="TPR1-6-like_ubiquitin"/>
</dbReference>
<dbReference type="SMART" id="SM00717">
    <property type="entry name" value="SANT"/>
    <property type="match status" value="1"/>
</dbReference>
<keyword evidence="5" id="KW-1185">Reference proteome</keyword>
<gene>
    <name evidence="6 7" type="primary">LOC103704166</name>
</gene>
<reference evidence="5" key="1">
    <citation type="journal article" date="2019" name="Nat. Commun.">
        <title>Genome-wide association mapping of date palm fruit traits.</title>
        <authorList>
            <person name="Hazzouri K.M."/>
            <person name="Gros-Balthazard M."/>
            <person name="Flowers J.M."/>
            <person name="Copetti D."/>
            <person name="Lemansour A."/>
            <person name="Lebrun M."/>
            <person name="Masmoudi K."/>
            <person name="Ferrand S."/>
            <person name="Dhar M.I."/>
            <person name="Fresquez Z.A."/>
            <person name="Rosas U."/>
            <person name="Zhang J."/>
            <person name="Talag J."/>
            <person name="Lee S."/>
            <person name="Kudrna D."/>
            <person name="Powell R.F."/>
            <person name="Leitch I.J."/>
            <person name="Krueger R.R."/>
            <person name="Wing R.A."/>
            <person name="Amiri K.M.A."/>
            <person name="Purugganan M.D."/>
        </authorList>
    </citation>
    <scope>NUCLEOTIDE SEQUENCE [LARGE SCALE GENOMIC DNA]</scope>
    <source>
        <strain evidence="5">cv. Khalas</strain>
    </source>
</reference>
<evidence type="ECO:0000256" key="1">
    <source>
        <dbReference type="ARBA" id="ARBA00023125"/>
    </source>
</evidence>
<dbReference type="Proteomes" id="UP000228380">
    <property type="component" value="Chromosome 3"/>
</dbReference>
<dbReference type="OrthoDB" id="2020981at2759"/>
<dbReference type="InterPro" id="IPR009057">
    <property type="entry name" value="Homeodomain-like_sf"/>
</dbReference>
<dbReference type="Pfam" id="PF23603">
    <property type="entry name" value="Ubiquitin_TPR1"/>
    <property type="match status" value="1"/>
</dbReference>
<name>A0A8B9ACM3_PHODC</name>
<dbReference type="CDD" id="cd11660">
    <property type="entry name" value="SANT_TRF"/>
    <property type="match status" value="1"/>
</dbReference>
<dbReference type="PROSITE" id="PS50090">
    <property type="entry name" value="MYB_LIKE"/>
    <property type="match status" value="1"/>
</dbReference>
<dbReference type="SUPFAM" id="SSF46689">
    <property type="entry name" value="Homeodomain-like"/>
    <property type="match status" value="1"/>
</dbReference>
<accession>A0A8B9ACM3</accession>
<dbReference type="PROSITE" id="PS51294">
    <property type="entry name" value="HTH_MYB"/>
    <property type="match status" value="1"/>
</dbReference>
<dbReference type="PROSITE" id="PS50053">
    <property type="entry name" value="UBIQUITIN_2"/>
    <property type="match status" value="1"/>
</dbReference>
<feature type="domain" description="Ubiquitin-like" evidence="2">
    <location>
        <begin position="392"/>
        <end position="462"/>
    </location>
</feature>
<dbReference type="InterPro" id="IPR017930">
    <property type="entry name" value="Myb_dom"/>
</dbReference>
<dbReference type="GO" id="GO:0042162">
    <property type="term" value="F:telomeric DNA binding"/>
    <property type="evidence" value="ECO:0007669"/>
    <property type="project" value="UniProtKB-ARBA"/>
</dbReference>
<organism evidence="5 7">
    <name type="scientific">Phoenix dactylifera</name>
    <name type="common">Date palm</name>
    <dbReference type="NCBI Taxonomy" id="42345"/>
    <lineage>
        <taxon>Eukaryota</taxon>
        <taxon>Viridiplantae</taxon>
        <taxon>Streptophyta</taxon>
        <taxon>Embryophyta</taxon>
        <taxon>Tracheophyta</taxon>
        <taxon>Spermatophyta</taxon>
        <taxon>Magnoliopsida</taxon>
        <taxon>Liliopsida</taxon>
        <taxon>Arecaceae</taxon>
        <taxon>Coryphoideae</taxon>
        <taxon>Phoeniceae</taxon>
        <taxon>Phoenix</taxon>
    </lineage>
</organism>
<dbReference type="InterPro" id="IPR000626">
    <property type="entry name" value="Ubiquitin-like_dom"/>
</dbReference>
<dbReference type="AlphaFoldDB" id="A0A8B9ACM3"/>
<feature type="domain" description="HTH myb-type" evidence="4">
    <location>
        <begin position="585"/>
        <end position="643"/>
    </location>
</feature>
<dbReference type="InterPro" id="IPR001005">
    <property type="entry name" value="SANT/Myb"/>
</dbReference>
<reference evidence="6 7" key="2">
    <citation type="submission" date="2025-04" db="UniProtKB">
        <authorList>
            <consortium name="RefSeq"/>
        </authorList>
    </citation>
    <scope>IDENTIFICATION</scope>
    <source>
        <tissue evidence="6 7">Young leaves</tissue>
    </source>
</reference>